<dbReference type="EMBL" id="FNRY01000001">
    <property type="protein sequence ID" value="SEC10181.1"/>
    <property type="molecule type" value="Genomic_DNA"/>
</dbReference>
<feature type="domain" description="CinA C-terminal" evidence="1">
    <location>
        <begin position="6"/>
        <end position="158"/>
    </location>
</feature>
<evidence type="ECO:0000259" key="1">
    <source>
        <dbReference type="Pfam" id="PF02464"/>
    </source>
</evidence>
<gene>
    <name evidence="2" type="ORF">SAMN04489806_2598</name>
</gene>
<protein>
    <submittedName>
        <fullName evidence="2">Nicotinamide-nucleotide amidase</fullName>
    </submittedName>
</protein>
<keyword evidence="3" id="KW-1185">Reference proteome</keyword>
<evidence type="ECO:0000313" key="3">
    <source>
        <dbReference type="Proteomes" id="UP000199183"/>
    </source>
</evidence>
<name>A0A1H4PS93_9MICO</name>
<dbReference type="Pfam" id="PF02464">
    <property type="entry name" value="CinA"/>
    <property type="match status" value="1"/>
</dbReference>
<dbReference type="InterPro" id="IPR036653">
    <property type="entry name" value="CinA-like_C"/>
</dbReference>
<dbReference type="AlphaFoldDB" id="A0A1H4PS93"/>
<evidence type="ECO:0000313" key="2">
    <source>
        <dbReference type="EMBL" id="SEC10181.1"/>
    </source>
</evidence>
<dbReference type="SUPFAM" id="SSF142433">
    <property type="entry name" value="CinA-like"/>
    <property type="match status" value="1"/>
</dbReference>
<accession>A0A1H4PS93</accession>
<proteinExistence type="predicted"/>
<dbReference type="InterPro" id="IPR008136">
    <property type="entry name" value="CinA_C"/>
</dbReference>
<organism evidence="2 3">
    <name type="scientific">Paramicrobacterium humi</name>
    <dbReference type="NCBI Taxonomy" id="640635"/>
    <lineage>
        <taxon>Bacteria</taxon>
        <taxon>Bacillati</taxon>
        <taxon>Actinomycetota</taxon>
        <taxon>Actinomycetes</taxon>
        <taxon>Micrococcales</taxon>
        <taxon>Microbacteriaceae</taxon>
        <taxon>Paramicrobacterium</taxon>
    </lineage>
</organism>
<reference evidence="2 3" key="1">
    <citation type="submission" date="2016-10" db="EMBL/GenBank/DDBJ databases">
        <authorList>
            <person name="de Groot N.N."/>
        </authorList>
    </citation>
    <scope>NUCLEOTIDE SEQUENCE [LARGE SCALE GENOMIC DNA]</scope>
    <source>
        <strain evidence="2 3">DSM 21799</strain>
    </source>
</reference>
<dbReference type="Proteomes" id="UP000199183">
    <property type="component" value="Unassembled WGS sequence"/>
</dbReference>
<dbReference type="RefSeq" id="WP_091187323.1">
    <property type="nucleotide sequence ID" value="NZ_FNRY01000001.1"/>
</dbReference>
<dbReference type="OrthoDB" id="1253990at2"/>
<dbReference type="STRING" id="640635.SAMN04489806_2598"/>
<dbReference type="Gene3D" id="3.90.950.20">
    <property type="entry name" value="CinA-like"/>
    <property type="match status" value="1"/>
</dbReference>
<sequence length="162" mass="15965">MSDDTAQLIADLTAAGATVAVAESLTGGAVCAELIRPAGASAVVVGGIVAYATELKHALLGVDDKLLAEHGPVHAEVAAQMAAGVRRALAADGAAATIGVSTTGVAGPDPQSGQQPGTVFVGLDSDERSTVVPLTLSGDRDGIRAATVAAVIELLSTTINRE</sequence>
<dbReference type="NCBIfam" id="TIGR00199">
    <property type="entry name" value="PncC_domain"/>
    <property type="match status" value="1"/>
</dbReference>